<gene>
    <name evidence="1" type="ORF">L9W94_17805</name>
</gene>
<accession>A0A9X4IUB0</accession>
<sequence length="195" mass="22891">MIKKYKKKQIEEHYLNNPKLTEIFEEKLEHCVEHNIKISKNRLKKDTGLNSSEVDALHHHYCEAKSTRIEMNCTLLDKKIWKYKAEQAGKTVSQIASESLHKTRIIVPFAEQTRKEMLGVIHERVRFNSLLNQTVKWCNTHKSGVEAVQILLELNQLNKAFEQHDLRVMNILANPQVDHKYRVAKVDPLSVELWQ</sequence>
<dbReference type="RefSeq" id="WP_274683824.1">
    <property type="nucleotide sequence ID" value="NZ_JAKNBA010000047.1"/>
</dbReference>
<evidence type="ECO:0000313" key="1">
    <source>
        <dbReference type="EMBL" id="MDE1243958.1"/>
    </source>
</evidence>
<name>A0A9X4IUB0_9VIBR</name>
<dbReference type="AlphaFoldDB" id="A0A9X4IUB0"/>
<comment type="caution">
    <text evidence="1">The sequence shown here is derived from an EMBL/GenBank/DDBJ whole genome shotgun (WGS) entry which is preliminary data.</text>
</comment>
<organism evidence="1 2">
    <name type="scientific">Vibrio aestuarianus</name>
    <dbReference type="NCBI Taxonomy" id="28171"/>
    <lineage>
        <taxon>Bacteria</taxon>
        <taxon>Pseudomonadati</taxon>
        <taxon>Pseudomonadota</taxon>
        <taxon>Gammaproteobacteria</taxon>
        <taxon>Vibrionales</taxon>
        <taxon>Vibrionaceae</taxon>
        <taxon>Vibrio</taxon>
    </lineage>
</organism>
<evidence type="ECO:0000313" key="2">
    <source>
        <dbReference type="Proteomes" id="UP001140979"/>
    </source>
</evidence>
<dbReference type="EMBL" id="JAKNBA010000047">
    <property type="protein sequence ID" value="MDE1243958.1"/>
    <property type="molecule type" value="Genomic_DNA"/>
</dbReference>
<protein>
    <submittedName>
        <fullName evidence="1">Uncharacterized protein</fullName>
    </submittedName>
</protein>
<proteinExistence type="predicted"/>
<dbReference type="Proteomes" id="UP001140979">
    <property type="component" value="Unassembled WGS sequence"/>
</dbReference>
<reference evidence="1" key="1">
    <citation type="submission" date="2022-02" db="EMBL/GenBank/DDBJ databases">
        <title>Emergence and expansion in Europe of a Vibrio aestuarianus clonal complex pathogenic for oysters.</title>
        <authorList>
            <person name="Mesnil A."/>
            <person name="Travers M.-A."/>
        </authorList>
    </citation>
    <scope>NUCLEOTIDE SEQUENCE</scope>
    <source>
        <strain evidence="1">19_064_11T1</strain>
    </source>
</reference>